<keyword evidence="6" id="KW-1185">Reference proteome</keyword>
<dbReference type="GO" id="GO:0046872">
    <property type="term" value="F:metal ion binding"/>
    <property type="evidence" value="ECO:0007669"/>
    <property type="project" value="UniProtKB-KW"/>
</dbReference>
<gene>
    <name evidence="5" type="ordered locus">Ksed_03830</name>
</gene>
<accession>C7NK72</accession>
<dbReference type="Gene3D" id="3.40.50.1000">
    <property type="entry name" value="HAD superfamily/HAD-like"/>
    <property type="match status" value="1"/>
</dbReference>
<dbReference type="PANTHER" id="PTHR43768:SF3">
    <property type="entry name" value="TREHALOSE 6-PHOSPHATE PHOSPHATASE"/>
    <property type="match status" value="1"/>
</dbReference>
<comment type="pathway">
    <text evidence="3">Glycan biosynthesis; trehalose biosynthesis.</text>
</comment>
<dbReference type="AlphaFoldDB" id="C7NK72"/>
<organism evidence="5 6">
    <name type="scientific">Kytococcus sedentarius (strain ATCC 14392 / DSM 20547 / JCM 11482 / CCUG 33030 / NBRC 15357 / NCTC 11040 / CCM 314 / 541)</name>
    <name type="common">Micrococcus sedentarius</name>
    <dbReference type="NCBI Taxonomy" id="478801"/>
    <lineage>
        <taxon>Bacteria</taxon>
        <taxon>Bacillati</taxon>
        <taxon>Actinomycetota</taxon>
        <taxon>Actinomycetes</taxon>
        <taxon>Micrococcales</taxon>
        <taxon>Kytococcaceae</taxon>
        <taxon>Kytococcus</taxon>
    </lineage>
</organism>
<dbReference type="InterPro" id="IPR023214">
    <property type="entry name" value="HAD_sf"/>
</dbReference>
<sequence length="288" mass="30500">MTDTTRTPEPAASAGAPLPPPDQAHLARTPWLVVATDFDGTLAPFQDDPMAVVPHPDSIAALRRLAALPTTQVVLVSGRDVTTLHQLSGLGPQDGVSLLGSHGGEQWRVGQDAPTGLDEDEVAQRDMLIAGARGLVAEHPGTTLEVKAAGVVVHTRRATPEVALAARGAVRRLGRRCGVEPLLGKDVLELSVLRTTKGEALAELVHRLGQDRWNRRSHRERTPGYTLWFAGDDVTDETVFRAFADEAGAVLVKVGPEPTCASSRVDGIDDVARLLTELADAREAAAAG</sequence>
<protein>
    <recommendedName>
        <fullName evidence="3">Trehalose 6-phosphate phosphatase</fullName>
        <ecNumber evidence="3">3.1.3.12</ecNumber>
    </recommendedName>
</protein>
<evidence type="ECO:0000256" key="3">
    <source>
        <dbReference type="RuleBase" id="RU361117"/>
    </source>
</evidence>
<dbReference type="InterPro" id="IPR003337">
    <property type="entry name" value="Trehalose_PPase"/>
</dbReference>
<dbReference type="GO" id="GO:0004805">
    <property type="term" value="F:trehalose-phosphatase activity"/>
    <property type="evidence" value="ECO:0007669"/>
    <property type="project" value="UniProtKB-EC"/>
</dbReference>
<comment type="function">
    <text evidence="2 3">Removes the phosphate from trehalose 6-phosphate to produce free trehalose.</text>
</comment>
<keyword evidence="1 3" id="KW-0378">Hydrolase</keyword>
<dbReference type="KEGG" id="kse:Ksed_03830"/>
<reference evidence="5 6" key="1">
    <citation type="journal article" date="2009" name="Stand. Genomic Sci.">
        <title>Complete genome sequence of Kytococcus sedentarius type strain (541).</title>
        <authorList>
            <person name="Sims D."/>
            <person name="Brettin T."/>
            <person name="Detter J.C."/>
            <person name="Han C."/>
            <person name="Lapidus A."/>
            <person name="Copeland A."/>
            <person name="Glavina Del Rio T."/>
            <person name="Nolan M."/>
            <person name="Chen F."/>
            <person name="Lucas S."/>
            <person name="Tice H."/>
            <person name="Cheng J.F."/>
            <person name="Bruce D."/>
            <person name="Goodwin L."/>
            <person name="Pitluck S."/>
            <person name="Ovchinnikova G."/>
            <person name="Pati A."/>
            <person name="Ivanova N."/>
            <person name="Mavrommatis K."/>
            <person name="Chen A."/>
            <person name="Palaniappan K."/>
            <person name="D'haeseleer P."/>
            <person name="Chain P."/>
            <person name="Bristow J."/>
            <person name="Eisen J.A."/>
            <person name="Markowitz V."/>
            <person name="Hugenholtz P."/>
            <person name="Schneider S."/>
            <person name="Goker M."/>
            <person name="Pukall R."/>
            <person name="Kyrpides N.C."/>
            <person name="Klenk H.P."/>
        </authorList>
    </citation>
    <scope>NUCLEOTIDE SEQUENCE [LARGE SCALE GENOMIC DNA]</scope>
    <source>
        <strain evidence="6">ATCC 14392 / DSM 20547 / JCM 11482 / CCUG 33030 / NBRC 15357 / NCTC 11040 / CCM 314 / 541</strain>
    </source>
</reference>
<dbReference type="InterPro" id="IPR044651">
    <property type="entry name" value="OTSB-like"/>
</dbReference>
<comment type="cofactor">
    <cofactor evidence="3">
        <name>Mg(2+)</name>
        <dbReference type="ChEBI" id="CHEBI:18420"/>
    </cofactor>
</comment>
<comment type="catalytic activity">
    <reaction evidence="3">
        <text>alpha,alpha-trehalose 6-phosphate + H2O = alpha,alpha-trehalose + phosphate</text>
        <dbReference type="Rhea" id="RHEA:23420"/>
        <dbReference type="ChEBI" id="CHEBI:15377"/>
        <dbReference type="ChEBI" id="CHEBI:16551"/>
        <dbReference type="ChEBI" id="CHEBI:43474"/>
        <dbReference type="ChEBI" id="CHEBI:58429"/>
        <dbReference type="EC" id="3.1.3.12"/>
    </reaction>
</comment>
<dbReference type="STRING" id="478801.Ksed_03830"/>
<dbReference type="EC" id="3.1.3.12" evidence="3"/>
<dbReference type="NCBIfam" id="TIGR00685">
    <property type="entry name" value="T6PP"/>
    <property type="match status" value="1"/>
</dbReference>
<proteinExistence type="inferred from homology"/>
<evidence type="ECO:0000313" key="5">
    <source>
        <dbReference type="EMBL" id="ACV05459.1"/>
    </source>
</evidence>
<dbReference type="PANTHER" id="PTHR43768">
    <property type="entry name" value="TREHALOSE 6-PHOSPHATE PHOSPHATASE"/>
    <property type="match status" value="1"/>
</dbReference>
<evidence type="ECO:0000256" key="1">
    <source>
        <dbReference type="ARBA" id="ARBA00022801"/>
    </source>
</evidence>
<evidence type="ECO:0000256" key="2">
    <source>
        <dbReference type="ARBA" id="ARBA00024179"/>
    </source>
</evidence>
<dbReference type="InterPro" id="IPR036412">
    <property type="entry name" value="HAD-like_sf"/>
</dbReference>
<feature type="region of interest" description="Disordered" evidence="4">
    <location>
        <begin position="1"/>
        <end position="24"/>
    </location>
</feature>
<dbReference type="RefSeq" id="WP_012801877.1">
    <property type="nucleotide sequence ID" value="NC_013169.1"/>
</dbReference>
<dbReference type="Proteomes" id="UP000006666">
    <property type="component" value="Chromosome"/>
</dbReference>
<dbReference type="SUPFAM" id="SSF56784">
    <property type="entry name" value="HAD-like"/>
    <property type="match status" value="1"/>
</dbReference>
<dbReference type="HOGENOM" id="CLU_037265_2_1_11"/>
<evidence type="ECO:0000256" key="4">
    <source>
        <dbReference type="SAM" id="MobiDB-lite"/>
    </source>
</evidence>
<dbReference type="GO" id="GO:0005992">
    <property type="term" value="P:trehalose biosynthetic process"/>
    <property type="evidence" value="ECO:0007669"/>
    <property type="project" value="UniProtKB-UniPathway"/>
</dbReference>
<evidence type="ECO:0000313" key="6">
    <source>
        <dbReference type="Proteomes" id="UP000006666"/>
    </source>
</evidence>
<keyword evidence="3" id="KW-0460">Magnesium</keyword>
<dbReference type="EMBL" id="CP001686">
    <property type="protein sequence ID" value="ACV05459.1"/>
    <property type="molecule type" value="Genomic_DNA"/>
</dbReference>
<dbReference type="Pfam" id="PF02358">
    <property type="entry name" value="Trehalose_PPase"/>
    <property type="match status" value="1"/>
</dbReference>
<dbReference type="Gene3D" id="3.30.70.1020">
    <property type="entry name" value="Trehalose-6-phosphate phosphatase related protein, domain 2"/>
    <property type="match status" value="1"/>
</dbReference>
<keyword evidence="3" id="KW-0479">Metal-binding</keyword>
<dbReference type="eggNOG" id="COG1877">
    <property type="taxonomic scope" value="Bacteria"/>
</dbReference>
<dbReference type="UniPathway" id="UPA00299"/>
<comment type="similarity">
    <text evidence="3">Belongs to the trehalose phosphatase family.</text>
</comment>
<name>C7NK72_KYTSD</name>